<evidence type="ECO:0000256" key="6">
    <source>
        <dbReference type="SAM" id="MobiDB-lite"/>
    </source>
</evidence>
<feature type="region of interest" description="Disordered" evidence="6">
    <location>
        <begin position="1"/>
        <end position="133"/>
    </location>
</feature>
<dbReference type="GO" id="GO:0061630">
    <property type="term" value="F:ubiquitin protein ligase activity"/>
    <property type="evidence" value="ECO:0007669"/>
    <property type="project" value="UniProtKB-EC"/>
</dbReference>
<name>A0AA38RWP1_9PEZI</name>
<dbReference type="Pfam" id="PF00632">
    <property type="entry name" value="HECT"/>
    <property type="match status" value="1"/>
</dbReference>
<dbReference type="Gene3D" id="3.90.1750.10">
    <property type="entry name" value="Hect, E3 ligase catalytic domains"/>
    <property type="match status" value="1"/>
</dbReference>
<dbReference type="InterPro" id="IPR000569">
    <property type="entry name" value="HECT_dom"/>
</dbReference>
<dbReference type="Gene3D" id="3.30.2160.10">
    <property type="entry name" value="Hect, E3 ligase catalytic domain"/>
    <property type="match status" value="1"/>
</dbReference>
<dbReference type="PROSITE" id="PS50237">
    <property type="entry name" value="HECT"/>
    <property type="match status" value="1"/>
</dbReference>
<dbReference type="CDD" id="cd00078">
    <property type="entry name" value="HECTc"/>
    <property type="match status" value="1"/>
</dbReference>
<dbReference type="Proteomes" id="UP001174694">
    <property type="component" value="Unassembled WGS sequence"/>
</dbReference>
<dbReference type="SMART" id="SM00119">
    <property type="entry name" value="HECTc"/>
    <property type="match status" value="1"/>
</dbReference>
<dbReference type="SUPFAM" id="SSF56204">
    <property type="entry name" value="Hect, E3 ligase catalytic domain"/>
    <property type="match status" value="1"/>
</dbReference>
<comment type="caution">
    <text evidence="8">The sequence shown here is derived from an EMBL/GenBank/DDBJ whole genome shotgun (WGS) entry which is preliminary data.</text>
</comment>
<dbReference type="Gene3D" id="3.30.2410.10">
    <property type="entry name" value="Hect, E3 ligase catalytic domain"/>
    <property type="match status" value="1"/>
</dbReference>
<accession>A0AA38RWP1</accession>
<keyword evidence="9" id="KW-1185">Reference proteome</keyword>
<keyword evidence="3" id="KW-0808">Transferase</keyword>
<evidence type="ECO:0000313" key="9">
    <source>
        <dbReference type="Proteomes" id="UP001174694"/>
    </source>
</evidence>
<gene>
    <name evidence="8" type="ORF">NKR23_g4417</name>
</gene>
<evidence type="ECO:0000256" key="3">
    <source>
        <dbReference type="ARBA" id="ARBA00022679"/>
    </source>
</evidence>
<dbReference type="EMBL" id="JANBVO010000010">
    <property type="protein sequence ID" value="KAJ9149407.1"/>
    <property type="molecule type" value="Genomic_DNA"/>
</dbReference>
<proteinExistence type="predicted"/>
<dbReference type="EC" id="2.3.2.26" evidence="2"/>
<comment type="catalytic activity">
    <reaction evidence="1">
        <text>S-ubiquitinyl-[E2 ubiquitin-conjugating enzyme]-L-cysteine + [acceptor protein]-L-lysine = [E2 ubiquitin-conjugating enzyme]-L-cysteine + N(6)-ubiquitinyl-[acceptor protein]-L-lysine.</text>
        <dbReference type="EC" id="2.3.2.26"/>
    </reaction>
</comment>
<keyword evidence="4 5" id="KW-0833">Ubl conjugation pathway</keyword>
<evidence type="ECO:0000259" key="7">
    <source>
        <dbReference type="PROSITE" id="PS50237"/>
    </source>
</evidence>
<evidence type="ECO:0000256" key="4">
    <source>
        <dbReference type="ARBA" id="ARBA00022786"/>
    </source>
</evidence>
<dbReference type="PANTHER" id="PTHR45700">
    <property type="entry name" value="UBIQUITIN-PROTEIN LIGASE E3C"/>
    <property type="match status" value="1"/>
</dbReference>
<dbReference type="GO" id="GO:0000209">
    <property type="term" value="P:protein polyubiquitination"/>
    <property type="evidence" value="ECO:0007669"/>
    <property type="project" value="InterPro"/>
</dbReference>
<reference evidence="8" key="1">
    <citation type="submission" date="2022-07" db="EMBL/GenBank/DDBJ databases">
        <title>Fungi with potential for degradation of polypropylene.</title>
        <authorList>
            <person name="Gostincar C."/>
        </authorList>
    </citation>
    <scope>NUCLEOTIDE SEQUENCE</scope>
    <source>
        <strain evidence="8">EXF-13308</strain>
    </source>
</reference>
<protein>
    <recommendedName>
        <fullName evidence="2">HECT-type E3 ubiquitin transferase</fullName>
        <ecNumber evidence="2">2.3.2.26</ecNumber>
    </recommendedName>
</protein>
<dbReference type="PANTHER" id="PTHR45700:SF8">
    <property type="entry name" value="HECT-TYPE E3 UBIQUITIN TRANSFERASE"/>
    <property type="match status" value="1"/>
</dbReference>
<feature type="active site" description="Glycyl thioester intermediate" evidence="5">
    <location>
        <position position="953"/>
    </location>
</feature>
<feature type="region of interest" description="Disordered" evidence="6">
    <location>
        <begin position="352"/>
        <end position="372"/>
    </location>
</feature>
<dbReference type="InterPro" id="IPR044611">
    <property type="entry name" value="E3A/B/C-like"/>
</dbReference>
<evidence type="ECO:0000256" key="2">
    <source>
        <dbReference type="ARBA" id="ARBA00012485"/>
    </source>
</evidence>
<dbReference type="InterPro" id="IPR035983">
    <property type="entry name" value="Hect_E3_ubiquitin_ligase"/>
</dbReference>
<dbReference type="FunFam" id="3.30.2160.10:FF:000004">
    <property type="entry name" value="probable E3 ubiquitin-protein ligase HERC4 isoform X1"/>
    <property type="match status" value="1"/>
</dbReference>
<evidence type="ECO:0000313" key="8">
    <source>
        <dbReference type="EMBL" id="KAJ9149407.1"/>
    </source>
</evidence>
<feature type="domain" description="HECT" evidence="7">
    <location>
        <begin position="633"/>
        <end position="985"/>
    </location>
</feature>
<evidence type="ECO:0000256" key="5">
    <source>
        <dbReference type="PROSITE-ProRule" id="PRU00104"/>
    </source>
</evidence>
<feature type="region of interest" description="Disordered" evidence="6">
    <location>
        <begin position="177"/>
        <end position="197"/>
    </location>
</feature>
<evidence type="ECO:0000256" key="1">
    <source>
        <dbReference type="ARBA" id="ARBA00000885"/>
    </source>
</evidence>
<organism evidence="8 9">
    <name type="scientific">Pleurostoma richardsiae</name>
    <dbReference type="NCBI Taxonomy" id="41990"/>
    <lineage>
        <taxon>Eukaryota</taxon>
        <taxon>Fungi</taxon>
        <taxon>Dikarya</taxon>
        <taxon>Ascomycota</taxon>
        <taxon>Pezizomycotina</taxon>
        <taxon>Sordariomycetes</taxon>
        <taxon>Sordariomycetidae</taxon>
        <taxon>Calosphaeriales</taxon>
        <taxon>Pleurostomataceae</taxon>
        <taxon>Pleurostoma</taxon>
    </lineage>
</organism>
<sequence>MAPWPPQQGEYARRPRNLPPPPAAQYNSRHIRNPSRIDDLGLLDSSHIHSQIQAESSDSDSDFEPSHPRRPNHGRSMSHPFPSLFSTKKKRQNNAGTGGSDSDSASGGGQMIRPKGKTQVNGSRHGAATGSKDFVTGNCMTCGSLVRWPRELKVFKCTICLTINDLEPISDLARAAPDSRPARGAERQPPVPSAPVNASPISLEHTNSLIRQCLHSFIRAALADPPPTTRNPVARHSRTTSAASVIGLSDLDDWYSSVISAGQSWVSVYETITESQSMKVLSDAKLRQVESDILQAQEHTQRILLKASELLLKRPGRPLSESEDLRFLLIILANPLLHAFCKPYSGHFEHIQATGDPTEGQETSRGSGPVSGKHSVVIKRILGLLSHAQNDCHSQLIAWFARYPASKFLQVKDLVGGFLAYRLIRQNEKKHEVKVDFTDGLIPNMSAGRSPASLHAAIGPSPGSAKKQKEQPQRILYNEDWQIKAAARVMALLFAANNAENSRRSISGAIGAQDDGSGYGAKDRLRTKGQIVPTSDFYTTLLDDSDLVADFEAWESKRGKFSFCQYPFLLSIWAKIQILEYDARRQMRNKARDAFFDSILTHRSVNQLLILNVRRDCLVEDSLKAVSEVIGSGGEDIKKGLKIVFKGEEGVDAGGLRKEWFLLLVREVFNPDHGMFVYDEDSQYCYFNPHAFETSDQFFLVGVVFGLAIYNSTILDVAFPPFAFRKLLAAAPAATGALSAQPRSSMTYTLDDLAEYRPRLAKGLRQLLEYDGDVESTFCLDFVVDIDKYGSQDQIPLCPGGERRPVTNENRKEYVDLYVRYLLDSAVSRQFEPFKRGFFTVCGGNALSLFRPEEIELLVRGSEEPLDIDSLRLAANYDNWGGESGRAKNPAESETTIQWFWQTFEQASPQDQRKLLLFITGSDRIPAMGAASLSIRISCLGDDCGRYPTARTCFNTLTLWRYTSRERLETMLWRAVRESEGFGLK</sequence>
<dbReference type="AlphaFoldDB" id="A0AA38RWP1"/>